<evidence type="ECO:0000313" key="3">
    <source>
        <dbReference type="Proteomes" id="UP000031586"/>
    </source>
</evidence>
<comment type="caution">
    <text evidence="2">The sequence shown here is derived from an EMBL/GenBank/DDBJ whole genome shotgun (WGS) entry which is preliminary data.</text>
</comment>
<gene>
    <name evidence="2" type="ORF">H735_08715</name>
</gene>
<dbReference type="PROSITE" id="PS51257">
    <property type="entry name" value="PROKAR_LIPOPROTEIN"/>
    <property type="match status" value="1"/>
</dbReference>
<protein>
    <recommendedName>
        <fullName evidence="4">Lipoprotein</fullName>
    </recommendedName>
</protein>
<dbReference type="AlphaFoldDB" id="A0A0C1ZIG3"/>
<proteinExistence type="predicted"/>
<dbReference type="PATRIC" id="fig|1229493.5.peg.830"/>
<name>A0A0C1ZIG3_9VIBR</name>
<evidence type="ECO:0008006" key="4">
    <source>
        <dbReference type="Google" id="ProtNLM"/>
    </source>
</evidence>
<feature type="chain" id="PRO_5002145057" description="Lipoprotein" evidence="1">
    <location>
        <begin position="21"/>
        <end position="120"/>
    </location>
</feature>
<dbReference type="Proteomes" id="UP000031586">
    <property type="component" value="Unassembled WGS sequence"/>
</dbReference>
<accession>A0A0C1ZIG3</accession>
<organism evidence="2 3">
    <name type="scientific">Vibrio owensii CAIM 1854 = LMG 25443</name>
    <dbReference type="NCBI Taxonomy" id="1229493"/>
    <lineage>
        <taxon>Bacteria</taxon>
        <taxon>Pseudomonadati</taxon>
        <taxon>Pseudomonadota</taxon>
        <taxon>Gammaproteobacteria</taxon>
        <taxon>Vibrionales</taxon>
        <taxon>Vibrionaceae</taxon>
        <taxon>Vibrio</taxon>
    </lineage>
</organism>
<reference evidence="2 3" key="1">
    <citation type="submission" date="2014-07" db="EMBL/GenBank/DDBJ databases">
        <title>Unique and conserved regions in Vibrio harveyi and related species in comparison with the shrimp pathogen Vibrio harveyi CAIM 1792.</title>
        <authorList>
            <person name="Espinoza-Valles I."/>
            <person name="Vora G."/>
            <person name="Leekitcharoenphon P."/>
            <person name="Ussery D."/>
            <person name="Hoj L."/>
            <person name="Gomez-Gil B."/>
        </authorList>
    </citation>
    <scope>NUCLEOTIDE SEQUENCE [LARGE SCALE GENOMIC DNA]</scope>
    <source>
        <strain evidence="3">CAIM 1854 / LMG 25443</strain>
    </source>
</reference>
<evidence type="ECO:0000313" key="2">
    <source>
        <dbReference type="EMBL" id="KIF53021.1"/>
    </source>
</evidence>
<keyword evidence="1" id="KW-0732">Signal</keyword>
<sequence>MKKLLIAGLFMFVLAGCSSTQEKEAQTAEKNTSSDSGMATFTADQMMRTEAFKDVVRYQQQIIEISIEYANWKAEHQDVRLTPSEVDAKLNEISIKRTQMSSAELKKAHEDALMRAMSDI</sequence>
<feature type="signal peptide" evidence="1">
    <location>
        <begin position="1"/>
        <end position="20"/>
    </location>
</feature>
<dbReference type="RefSeq" id="WP_020194186.1">
    <property type="nucleotide sequence ID" value="NZ_BAOH01000005.1"/>
</dbReference>
<dbReference type="EMBL" id="JPRD01000015">
    <property type="protein sequence ID" value="KIF53021.1"/>
    <property type="molecule type" value="Genomic_DNA"/>
</dbReference>
<evidence type="ECO:0000256" key="1">
    <source>
        <dbReference type="SAM" id="SignalP"/>
    </source>
</evidence>